<proteinExistence type="predicted"/>
<protein>
    <submittedName>
        <fullName evidence="2">Uncharacterized protein</fullName>
    </submittedName>
</protein>
<organism evidence="2">
    <name type="scientific">uncultured Acidimicrobiales bacterium</name>
    <dbReference type="NCBI Taxonomy" id="310071"/>
    <lineage>
        <taxon>Bacteria</taxon>
        <taxon>Bacillati</taxon>
        <taxon>Actinomycetota</taxon>
        <taxon>Acidimicrobiia</taxon>
        <taxon>Acidimicrobiales</taxon>
        <taxon>environmental samples</taxon>
    </lineage>
</organism>
<gene>
    <name evidence="2" type="ORF">AVDCRST_MAG10-700</name>
</gene>
<name>A0A6J4HHL2_9ACTN</name>
<dbReference type="EMBL" id="CADCTB010000046">
    <property type="protein sequence ID" value="CAA9221588.1"/>
    <property type="molecule type" value="Genomic_DNA"/>
</dbReference>
<sequence>MTASRIRQCAVAAFIALTAGACGAAGDDGRLTGAKGQYAAQVDPICAELQGKIGELGQQPEQQAKDVEDAVNRIKAVSLPKEDDTRAQVYIAAMENLYLALQDVDQSRRVNDQARAERALEGARINNKTAAEAAESYGLVECAREL</sequence>
<accession>A0A6J4HHL2</accession>
<keyword evidence="1" id="KW-0732">Signal</keyword>
<reference evidence="2" key="1">
    <citation type="submission" date="2020-02" db="EMBL/GenBank/DDBJ databases">
        <authorList>
            <person name="Meier V. D."/>
        </authorList>
    </citation>
    <scope>NUCLEOTIDE SEQUENCE</scope>
    <source>
        <strain evidence="2">AVDCRST_MAG10</strain>
    </source>
</reference>
<dbReference type="AlphaFoldDB" id="A0A6J4HHL2"/>
<evidence type="ECO:0000256" key="1">
    <source>
        <dbReference type="SAM" id="SignalP"/>
    </source>
</evidence>
<feature type="chain" id="PRO_5039038304" evidence="1">
    <location>
        <begin position="25"/>
        <end position="146"/>
    </location>
</feature>
<feature type="signal peptide" evidence="1">
    <location>
        <begin position="1"/>
        <end position="24"/>
    </location>
</feature>
<evidence type="ECO:0000313" key="2">
    <source>
        <dbReference type="EMBL" id="CAA9221588.1"/>
    </source>
</evidence>
<dbReference type="PROSITE" id="PS51257">
    <property type="entry name" value="PROKAR_LIPOPROTEIN"/>
    <property type="match status" value="1"/>
</dbReference>